<dbReference type="PANTHER" id="PTHR36985">
    <property type="entry name" value="TRANSLOCATION AND ASSEMBLY MODULE SUBUNIT TAMB"/>
    <property type="match status" value="1"/>
</dbReference>
<dbReference type="PANTHER" id="PTHR36985:SF1">
    <property type="entry name" value="TRANSLOCATION AND ASSEMBLY MODULE SUBUNIT TAMB"/>
    <property type="match status" value="1"/>
</dbReference>
<dbReference type="KEGG" id="dee:HQN60_14115"/>
<dbReference type="GO" id="GO:0009306">
    <property type="term" value="P:protein secretion"/>
    <property type="evidence" value="ECO:0007669"/>
    <property type="project" value="InterPro"/>
</dbReference>
<keyword evidence="8" id="KW-1185">Reference proteome</keyword>
<evidence type="ECO:0000313" key="8">
    <source>
        <dbReference type="Proteomes" id="UP000504844"/>
    </source>
</evidence>
<organism evidence="7 8">
    <name type="scientific">Deefgea piscis</name>
    <dbReference type="NCBI Taxonomy" id="2739061"/>
    <lineage>
        <taxon>Bacteria</taxon>
        <taxon>Pseudomonadati</taxon>
        <taxon>Pseudomonadota</taxon>
        <taxon>Betaproteobacteria</taxon>
        <taxon>Neisseriales</taxon>
        <taxon>Chitinibacteraceae</taxon>
        <taxon>Deefgea</taxon>
    </lineage>
</organism>
<dbReference type="GO" id="GO:0097347">
    <property type="term" value="C:TAM protein secretion complex"/>
    <property type="evidence" value="ECO:0007669"/>
    <property type="project" value="TreeGrafter"/>
</dbReference>
<dbReference type="InterPro" id="IPR007452">
    <property type="entry name" value="TamB_C"/>
</dbReference>
<evidence type="ECO:0000256" key="3">
    <source>
        <dbReference type="ARBA" id="ARBA00022989"/>
    </source>
</evidence>
<comment type="subcellular location">
    <subcellularLocation>
        <location evidence="1">Membrane</location>
        <topology evidence="1">Single-pass membrane protein</topology>
    </subcellularLocation>
</comment>
<keyword evidence="4 5" id="KW-0472">Membrane</keyword>
<name>A0A6M8SR53_9NEIS</name>
<feature type="transmembrane region" description="Helical" evidence="5">
    <location>
        <begin position="30"/>
        <end position="52"/>
    </location>
</feature>
<reference evidence="7 8" key="1">
    <citation type="submission" date="2020-05" db="EMBL/GenBank/DDBJ databases">
        <title>Complete genome sequence of Deefgea sp. D17.</title>
        <authorList>
            <person name="Bae J.-W."/>
            <person name="Han J.E."/>
        </authorList>
    </citation>
    <scope>NUCLEOTIDE SEQUENCE [LARGE SCALE GENOMIC DNA]</scope>
    <source>
        <strain evidence="7 8">D17</strain>
    </source>
</reference>
<feature type="domain" description="Translocation and assembly module TamB C-terminal" evidence="6">
    <location>
        <begin position="948"/>
        <end position="1284"/>
    </location>
</feature>
<gene>
    <name evidence="7" type="ORF">HQN60_14115</name>
</gene>
<keyword evidence="3 5" id="KW-1133">Transmembrane helix</keyword>
<evidence type="ECO:0000256" key="1">
    <source>
        <dbReference type="ARBA" id="ARBA00004167"/>
    </source>
</evidence>
<dbReference type="Proteomes" id="UP000504844">
    <property type="component" value="Chromosome"/>
</dbReference>
<dbReference type="EMBL" id="CP054143">
    <property type="protein sequence ID" value="QKJ67762.1"/>
    <property type="molecule type" value="Genomic_DNA"/>
</dbReference>
<protein>
    <submittedName>
        <fullName evidence="7">Translocation/assembly module TamB domain-containing protein</fullName>
    </submittedName>
</protein>
<keyword evidence="2 5" id="KW-0812">Transmembrane</keyword>
<accession>A0A6M8SR53</accession>
<dbReference type="GO" id="GO:0005886">
    <property type="term" value="C:plasma membrane"/>
    <property type="evidence" value="ECO:0007669"/>
    <property type="project" value="InterPro"/>
</dbReference>
<dbReference type="RefSeq" id="WP_173534263.1">
    <property type="nucleotide sequence ID" value="NZ_CP054143.1"/>
</dbReference>
<sequence>MNPELTPETTPVAVVTPPTYSRARQIARGVFWSVVASVTLCIALLAGLLFALDSNYGRARLVEMINRSGMVSIQSLQGSFWSRLEVRNLKVDTPSALVQLDHGVLDWSPYSLLLRKLYINELRLGILQIETKPTPPMAKPSPVPQNLTLPLSLQVLELRIAQLQISGAPTIKQIQAGFDSNGKEHRITISQLHAPQGTLSAALNVSGKAPFRTAGSFVLAGQLEGQELTAVGQVLGDLRALAVKADLNAAKVRANVDVKLDVFAAHAYQMLQHGQIKLEQFNPAAWNSAAPQAKIDANLQVEPSSTGVVMRLQLKNHQLGSLDRQGLPLAALNARLNLAGNDLQIKQLEMGFAGDGQLKATGGIRDEVLDLNLALQGIDPAQFWSPQAASQMSGVMTVKGPWLAPNVQGEIKDQRLKTALKLDLGWIKPTEQRRIAVRQLDLQRGSSQLAAKGELNLQAPYDFTLTAQLQQFNPAELIAASPVGRINSQIKASGQIEPTLRLDVEYQLLNSIYNQQALSGAGQLKLDNDRLNVQQLWLALGKNRLELQGVLGKSNDKLNYQIDFPELQVLGRGFAGVITGKGQVSGAMQQANVQGTLNVKQLSTPWGVEVGGADLFANIQADLAGPIELRLAINQLKMEGLQLTNANVLMSGRKDQHMITLTAKGSKDQHELALDALLKGGLNAGFVWQGQIERLNGLAFLPFHLQNGAALVVGGDQLRLSTASLKVGQSVIDIGQFDWRSGAMNTQGVIKQLVLSDALALIDNKTMQSDLVLAGRWDLTQLAPNVPINGSFNLERQRGDLTWRAQDGQRSLSLSALALKGQINQNQFNVSSQLASPLYGQLGMTASGLLDAANWRVSALQAMKIALVGDLPDLKVFSPFVGDGVVLGGRAHLDVSRVALGDQVTLAGQIKGTGLLYKDAALGVHLRDGVLDVGLDGQQITLKTMKFNGSGNGTVEGSGRIDLTDKAQPDLTIKLAAKKFTLISKADMLLVISGQGTLAMHDGALAVNGQFIADEGDIQFVSNDVPHLSSDVVVLGAAPKKTQKAMSASVEIGVDLGKNFRFRGYGLDADLIGQLRLKASGNQALSAHGTVSVEEGEYKAYGQKLDIERGVLSFIGPLDNPGLDILAVRTNLAVEAGVKVQGSAYSPRVTLYSDPNVPDSEKLSWLLFGHGSENMEKADGALILQVLNAMASNNNGQGLTDQLFGAVGIDEVGYNTIREKDGSTTQVVSVSKQLAKNLRVSLDKSFNGLRDAVRFTLQLSRNWSVVSRIGVDESSLNVDYTWQFD</sequence>
<proteinExistence type="predicted"/>
<dbReference type="Pfam" id="PF04357">
    <property type="entry name" value="TamB"/>
    <property type="match status" value="1"/>
</dbReference>
<evidence type="ECO:0000256" key="5">
    <source>
        <dbReference type="SAM" id="Phobius"/>
    </source>
</evidence>
<evidence type="ECO:0000259" key="6">
    <source>
        <dbReference type="Pfam" id="PF04357"/>
    </source>
</evidence>
<evidence type="ECO:0000256" key="4">
    <source>
        <dbReference type="ARBA" id="ARBA00023136"/>
    </source>
</evidence>
<evidence type="ECO:0000256" key="2">
    <source>
        <dbReference type="ARBA" id="ARBA00022692"/>
    </source>
</evidence>
<evidence type="ECO:0000313" key="7">
    <source>
        <dbReference type="EMBL" id="QKJ67762.1"/>
    </source>
</evidence>